<accession>T2IQI1</accession>
<dbReference type="EMBL" id="CAQL01000347">
    <property type="protein sequence ID" value="CCQ55283.1"/>
    <property type="molecule type" value="Genomic_DNA"/>
</dbReference>
<reference evidence="1 2" key="2">
    <citation type="submission" date="2013-09" db="EMBL/GenBank/DDBJ databases">
        <title>Whole genome comparison of six Crocosphaera watsonii strains with differing phenotypes.</title>
        <authorList>
            <person name="Bench S.R."/>
            <person name="Heller P."/>
            <person name="Frank I."/>
            <person name="Arciniega M."/>
            <person name="Shilova I.N."/>
            <person name="Zehr J.P."/>
        </authorList>
    </citation>
    <scope>NUCLEOTIDE SEQUENCE [LARGE SCALE GENOMIC DNA]</scope>
    <source>
        <strain evidence="1 2">WH 0005</strain>
    </source>
</reference>
<sequence length="267" mass="30902">MTGNLHLVSEETSNIESFLFYRALVECCQENELPDLVIIDGEPNHVIGQTYAPDLYKTASDSTIANIQFDNQLQCHQLDIMLDLAMSGNQVFVNVPMVSFSIIDDWLSPVDLKDLVDTYSVKLWRWFVTDGTIESISALKESYQNYGGLINHLIVKKEGGYRNMTNSWFTWKNDAQLQSYLATFPTHQFMMPTLYIPDYRWDVIKKNRLSFTTAKTHGHTAVTLLEKQKIHTWLQTMFNHLSLIPWDKFESKSDFDSFDENELSSIF</sequence>
<dbReference type="AlphaFoldDB" id="T2IQI1"/>
<gene>
    <name evidence="1" type="ORF">CWATWH0005_5463</name>
</gene>
<dbReference type="GeneID" id="88769119"/>
<evidence type="ECO:0000313" key="1">
    <source>
        <dbReference type="EMBL" id="CCQ55283.1"/>
    </source>
</evidence>
<evidence type="ECO:0000313" key="2">
    <source>
        <dbReference type="Proteomes" id="UP000017981"/>
    </source>
</evidence>
<name>T2IQI1_CROWT</name>
<proteinExistence type="predicted"/>
<organism evidence="1 2">
    <name type="scientific">Crocosphaera watsonii WH 0005</name>
    <dbReference type="NCBI Taxonomy" id="423472"/>
    <lineage>
        <taxon>Bacteria</taxon>
        <taxon>Bacillati</taxon>
        <taxon>Cyanobacteriota</taxon>
        <taxon>Cyanophyceae</taxon>
        <taxon>Oscillatoriophycideae</taxon>
        <taxon>Chroococcales</taxon>
        <taxon>Aphanothecaceae</taxon>
        <taxon>Crocosphaera</taxon>
    </lineage>
</organism>
<protein>
    <submittedName>
        <fullName evidence="1">Uncharacterized protein</fullName>
    </submittedName>
</protein>
<reference evidence="1 2" key="1">
    <citation type="submission" date="2013-01" db="EMBL/GenBank/DDBJ databases">
        <authorList>
            <person name="Bench S."/>
        </authorList>
    </citation>
    <scope>NUCLEOTIDE SEQUENCE [LARGE SCALE GENOMIC DNA]</scope>
    <source>
        <strain evidence="1 2">WH 0005</strain>
    </source>
</reference>
<dbReference type="RefSeq" id="WP_021832726.1">
    <property type="nucleotide sequence ID" value="NZ_CAQL01000347.1"/>
</dbReference>
<dbReference type="Proteomes" id="UP000017981">
    <property type="component" value="Unassembled WGS sequence"/>
</dbReference>
<comment type="caution">
    <text evidence="1">The sequence shown here is derived from an EMBL/GenBank/DDBJ whole genome shotgun (WGS) entry which is preliminary data.</text>
</comment>